<dbReference type="Proteomes" id="UP000078542">
    <property type="component" value="Unassembled WGS sequence"/>
</dbReference>
<dbReference type="EMBL" id="KQ977349">
    <property type="protein sequence ID" value="KYN03358.1"/>
    <property type="molecule type" value="Genomic_DNA"/>
</dbReference>
<gene>
    <name evidence="1" type="ORF">ALC62_05750</name>
</gene>
<dbReference type="AlphaFoldDB" id="A0A195CRI7"/>
<reference evidence="1 2" key="1">
    <citation type="submission" date="2016-03" db="EMBL/GenBank/DDBJ databases">
        <title>Cyphomyrmex costatus WGS genome.</title>
        <authorList>
            <person name="Nygaard S."/>
            <person name="Hu H."/>
            <person name="Boomsma J."/>
            <person name="Zhang G."/>
        </authorList>
    </citation>
    <scope>NUCLEOTIDE SEQUENCE [LARGE SCALE GENOMIC DNA]</scope>
    <source>
        <strain evidence="1">MS0001</strain>
        <tissue evidence="1">Whole body</tissue>
    </source>
</reference>
<organism evidence="1 2">
    <name type="scientific">Cyphomyrmex costatus</name>
    <dbReference type="NCBI Taxonomy" id="456900"/>
    <lineage>
        <taxon>Eukaryota</taxon>
        <taxon>Metazoa</taxon>
        <taxon>Ecdysozoa</taxon>
        <taxon>Arthropoda</taxon>
        <taxon>Hexapoda</taxon>
        <taxon>Insecta</taxon>
        <taxon>Pterygota</taxon>
        <taxon>Neoptera</taxon>
        <taxon>Endopterygota</taxon>
        <taxon>Hymenoptera</taxon>
        <taxon>Apocrita</taxon>
        <taxon>Aculeata</taxon>
        <taxon>Formicoidea</taxon>
        <taxon>Formicidae</taxon>
        <taxon>Myrmicinae</taxon>
        <taxon>Cyphomyrmex</taxon>
    </lineage>
</organism>
<accession>A0A195CRI7</accession>
<evidence type="ECO:0000313" key="2">
    <source>
        <dbReference type="Proteomes" id="UP000078542"/>
    </source>
</evidence>
<name>A0A195CRI7_9HYME</name>
<protein>
    <submittedName>
        <fullName evidence="1">Uncharacterized protein</fullName>
    </submittedName>
</protein>
<sequence length="65" mass="7367">MRSAYCRPCGASIRQGNRTGTRRANANWKREVKVDPYVISFRGIKRRHGNCGVLRARLICISMAS</sequence>
<keyword evidence="2" id="KW-1185">Reference proteome</keyword>
<proteinExistence type="predicted"/>
<evidence type="ECO:0000313" key="1">
    <source>
        <dbReference type="EMBL" id="KYN03358.1"/>
    </source>
</evidence>